<protein>
    <submittedName>
        <fullName evidence="2">Uncharacterized protein</fullName>
    </submittedName>
</protein>
<dbReference type="AlphaFoldDB" id="A0A2A2J9Q1"/>
<sequence>MKNYLVPILPKHIWAFEENAPFSSRHKFIIIANFSTRQHVPIGDKSATSVSVSGSNEKVGKTNSCPAQKSTDCSKPFGTGLSQNPPKPQAPTDTGSKAPTFDPNYMTLNSLNNDCFTKK</sequence>
<dbReference type="EMBL" id="LIAE01010588">
    <property type="protein sequence ID" value="PAV58341.1"/>
    <property type="molecule type" value="Genomic_DNA"/>
</dbReference>
<proteinExistence type="predicted"/>
<dbReference type="InterPro" id="IPR004296">
    <property type="entry name" value="DUF236"/>
</dbReference>
<reference evidence="2 3" key="1">
    <citation type="journal article" date="2017" name="Curr. Biol.">
        <title>Genome architecture and evolution of a unichromosomal asexual nematode.</title>
        <authorList>
            <person name="Fradin H."/>
            <person name="Zegar C."/>
            <person name="Gutwein M."/>
            <person name="Lucas J."/>
            <person name="Kovtun M."/>
            <person name="Corcoran D."/>
            <person name="Baugh L.R."/>
            <person name="Kiontke K."/>
            <person name="Gunsalus K."/>
            <person name="Fitch D.H."/>
            <person name="Piano F."/>
        </authorList>
    </citation>
    <scope>NUCLEOTIDE SEQUENCE [LARGE SCALE GENOMIC DNA]</scope>
    <source>
        <strain evidence="2">PF1309</strain>
    </source>
</reference>
<keyword evidence="3" id="KW-1185">Reference proteome</keyword>
<dbReference type="Proteomes" id="UP000218231">
    <property type="component" value="Unassembled WGS sequence"/>
</dbReference>
<name>A0A2A2J9Q1_9BILA</name>
<comment type="caution">
    <text evidence="2">The sequence shown here is derived from an EMBL/GenBank/DDBJ whole genome shotgun (WGS) entry which is preliminary data.</text>
</comment>
<dbReference type="Pfam" id="PF03057">
    <property type="entry name" value="DUF236"/>
    <property type="match status" value="1"/>
</dbReference>
<accession>A0A2A2J9Q1</accession>
<evidence type="ECO:0000313" key="2">
    <source>
        <dbReference type="EMBL" id="PAV58341.1"/>
    </source>
</evidence>
<dbReference type="OrthoDB" id="10684796at2759"/>
<evidence type="ECO:0000256" key="1">
    <source>
        <dbReference type="SAM" id="MobiDB-lite"/>
    </source>
</evidence>
<feature type="compositionally biased region" description="Polar residues" evidence="1">
    <location>
        <begin position="46"/>
        <end position="73"/>
    </location>
</feature>
<organism evidence="2 3">
    <name type="scientific">Diploscapter pachys</name>
    <dbReference type="NCBI Taxonomy" id="2018661"/>
    <lineage>
        <taxon>Eukaryota</taxon>
        <taxon>Metazoa</taxon>
        <taxon>Ecdysozoa</taxon>
        <taxon>Nematoda</taxon>
        <taxon>Chromadorea</taxon>
        <taxon>Rhabditida</taxon>
        <taxon>Rhabditina</taxon>
        <taxon>Rhabditomorpha</taxon>
        <taxon>Rhabditoidea</taxon>
        <taxon>Rhabditidae</taxon>
        <taxon>Diploscapter</taxon>
    </lineage>
</organism>
<feature type="region of interest" description="Disordered" evidence="1">
    <location>
        <begin position="42"/>
        <end position="105"/>
    </location>
</feature>
<gene>
    <name evidence="2" type="ORF">WR25_14729</name>
</gene>
<evidence type="ECO:0000313" key="3">
    <source>
        <dbReference type="Proteomes" id="UP000218231"/>
    </source>
</evidence>